<dbReference type="Pfam" id="PF11977">
    <property type="entry name" value="RNase_Zc3h12a"/>
    <property type="match status" value="1"/>
</dbReference>
<dbReference type="Proteomes" id="UP000504606">
    <property type="component" value="Unplaced"/>
</dbReference>
<dbReference type="PANTHER" id="PTHR12876">
    <property type="entry name" value="N4BP1-RELATED"/>
    <property type="match status" value="1"/>
</dbReference>
<dbReference type="RefSeq" id="XP_026273702.1">
    <property type="nucleotide sequence ID" value="XM_026417917.2"/>
</dbReference>
<evidence type="ECO:0000313" key="4">
    <source>
        <dbReference type="RefSeq" id="XP_026273702.1"/>
    </source>
</evidence>
<dbReference type="GO" id="GO:0004521">
    <property type="term" value="F:RNA endonuclease activity"/>
    <property type="evidence" value="ECO:0007669"/>
    <property type="project" value="TreeGrafter"/>
</dbReference>
<accession>A0A6J1RXL4</accession>
<evidence type="ECO:0000259" key="2">
    <source>
        <dbReference type="Pfam" id="PF11977"/>
    </source>
</evidence>
<reference evidence="4 5" key="1">
    <citation type="submission" date="2025-04" db="UniProtKB">
        <authorList>
            <consortium name="RefSeq"/>
        </authorList>
    </citation>
    <scope>IDENTIFICATION</scope>
    <source>
        <tissue evidence="4 5">Whole organism</tissue>
    </source>
</reference>
<feature type="region of interest" description="Disordered" evidence="1">
    <location>
        <begin position="558"/>
        <end position="626"/>
    </location>
</feature>
<sequence length="803" mass="88126">MMVNFSPTSKCSNEDKGLLHTGMYLRPSIAASLQRIIRNKLIQERAQFTVAKSQVHPNGLCEIVVKKFSPNVSTVKIMEMLQQCRECVQDSSPSHNGDSDVNKTIDLSDGDDSVCILSPTHSALSLRKSLSTPKRPSFSPISSISSIKMDSGKQSVNGIASLTGAASSPHVSYYTGSDQESENQSIYSMKTLVSSFISPNSDDTEEPPDTRLLADPLEIKETSPGKINHMSIVRLPSESENQRMGTLKRTSPEDIHSTSLVKKPNLSEDVTSAVASLPEESNSSVLILDITVDTLPSAPTLATSRETSLSKVQVSRNVIEQNLLQPNTSGAALKNTSNSKSDSKPLYSHVLTRDQTILPTPSTSKMPVEILDLSEDNPSDSNNIGNKISSSSGSAENVKAVGSETSLDQNTQSTKDLCHKDVWSSVHSDVPIEITDSATHSTKTVSNQASTSSESSTGDSSSEESLDEIIIEKEVQNDHKNLNHTVLIDDSDDDILVCEVLPTANKQVGKVKNMKKGKQKKNFNQNKIPAGSVFVASTSRESAEDFIPLKPSYRRIDPRSNFYEDKQSRLKKIQQKKLKKSQVMKKRSLTGNCAPTRPKESPSKGNKKKGEKHEYDGNIMNPNSGEPKAGLRPIVIDASNVAVGHGRGKFSVPGLQICIKYFTDRGHKVHAFAPKYRRFQVSPEERQILDNLETEGILSFTPSRTLQSGKKVASYDDRFIVQTAAELGGVVVSTDNFRDLLEENEAWRDTIEKRLLMFTWVQDMLLFPNDPLGRHGPHLSEFLRFPNQPVSQAENQPSTSSSA</sequence>
<feature type="region of interest" description="Disordered" evidence="1">
    <location>
        <begin position="437"/>
        <end position="465"/>
    </location>
</feature>
<dbReference type="GO" id="GO:0003729">
    <property type="term" value="F:mRNA binding"/>
    <property type="evidence" value="ECO:0007669"/>
    <property type="project" value="TreeGrafter"/>
</dbReference>
<dbReference type="GeneID" id="113203307"/>
<dbReference type="Gene3D" id="3.40.50.11980">
    <property type="match status" value="1"/>
</dbReference>
<dbReference type="OrthoDB" id="392925at2759"/>
<evidence type="ECO:0000313" key="5">
    <source>
        <dbReference type="RefSeq" id="XP_026273703.1"/>
    </source>
</evidence>
<feature type="compositionally biased region" description="Low complexity" evidence="1">
    <location>
        <begin position="379"/>
        <end position="394"/>
    </location>
</feature>
<name>A0A6J1RXL4_FRAOC</name>
<keyword evidence="3" id="KW-1185">Reference proteome</keyword>
<feature type="compositionally biased region" description="Basic residues" evidence="1">
    <location>
        <begin position="569"/>
        <end position="588"/>
    </location>
</feature>
<feature type="compositionally biased region" description="Basic and acidic residues" evidence="1">
    <location>
        <begin position="558"/>
        <end position="568"/>
    </location>
</feature>
<evidence type="ECO:0000256" key="1">
    <source>
        <dbReference type="SAM" id="MobiDB-lite"/>
    </source>
</evidence>
<dbReference type="InterPro" id="IPR051101">
    <property type="entry name" value="ZC3H12/N4BP1_RNase_Reg"/>
</dbReference>
<dbReference type="GO" id="GO:0005634">
    <property type="term" value="C:nucleus"/>
    <property type="evidence" value="ECO:0007669"/>
    <property type="project" value="TreeGrafter"/>
</dbReference>
<organism evidence="3 5">
    <name type="scientific">Frankliniella occidentalis</name>
    <name type="common">Western flower thrips</name>
    <name type="synonym">Euthrips occidentalis</name>
    <dbReference type="NCBI Taxonomy" id="133901"/>
    <lineage>
        <taxon>Eukaryota</taxon>
        <taxon>Metazoa</taxon>
        <taxon>Ecdysozoa</taxon>
        <taxon>Arthropoda</taxon>
        <taxon>Hexapoda</taxon>
        <taxon>Insecta</taxon>
        <taxon>Pterygota</taxon>
        <taxon>Neoptera</taxon>
        <taxon>Paraneoptera</taxon>
        <taxon>Thysanoptera</taxon>
        <taxon>Terebrantia</taxon>
        <taxon>Thripoidea</taxon>
        <taxon>Thripidae</taxon>
        <taxon>Frankliniella</taxon>
    </lineage>
</organism>
<dbReference type="RefSeq" id="XP_026273703.1">
    <property type="nucleotide sequence ID" value="XM_026417918.2"/>
</dbReference>
<dbReference type="PANTHER" id="PTHR12876:SF35">
    <property type="entry name" value="LD08718P-RELATED"/>
    <property type="match status" value="1"/>
</dbReference>
<dbReference type="AlphaFoldDB" id="A0A6J1RXL4"/>
<dbReference type="InterPro" id="IPR021869">
    <property type="entry name" value="RNase_Zc3h12_NYN"/>
</dbReference>
<feature type="domain" description="RNase NYN" evidence="2">
    <location>
        <begin position="631"/>
        <end position="780"/>
    </location>
</feature>
<feature type="compositionally biased region" description="Low complexity" evidence="1">
    <location>
        <begin position="450"/>
        <end position="460"/>
    </location>
</feature>
<evidence type="ECO:0000313" key="3">
    <source>
        <dbReference type="Proteomes" id="UP000504606"/>
    </source>
</evidence>
<dbReference type="CDD" id="cd18719">
    <property type="entry name" value="PIN_Zc3h12a-N4BP1-like"/>
    <property type="match status" value="1"/>
</dbReference>
<protein>
    <submittedName>
        <fullName evidence="4 5">NEDD4-binding protein 1</fullName>
    </submittedName>
</protein>
<gene>
    <name evidence="4 5" type="primary">LOC113203307</name>
</gene>
<feature type="region of interest" description="Disordered" evidence="1">
    <location>
        <begin position="373"/>
        <end position="413"/>
    </location>
</feature>
<dbReference type="GO" id="GO:0036464">
    <property type="term" value="C:cytoplasmic ribonucleoprotein granule"/>
    <property type="evidence" value="ECO:0007669"/>
    <property type="project" value="TreeGrafter"/>
</dbReference>
<dbReference type="FunFam" id="3.40.50.11980:FF:000001">
    <property type="entry name" value="ZC3H12A isoform 1"/>
    <property type="match status" value="1"/>
</dbReference>
<feature type="compositionally biased region" description="Polar residues" evidence="1">
    <location>
        <begin position="403"/>
        <end position="413"/>
    </location>
</feature>
<feature type="compositionally biased region" description="Polar residues" evidence="1">
    <location>
        <begin position="437"/>
        <end position="449"/>
    </location>
</feature>
<dbReference type="KEGG" id="foc:113203307"/>
<proteinExistence type="predicted"/>